<dbReference type="PANTHER" id="PTHR30483">
    <property type="entry name" value="LEUCINE-SPECIFIC-BINDING PROTEIN"/>
    <property type="match status" value="1"/>
</dbReference>
<dbReference type="Gene3D" id="3.40.50.2300">
    <property type="match status" value="2"/>
</dbReference>
<dbReference type="EMBL" id="CP003653">
    <property type="protein sequence ID" value="AFZ34245.1"/>
    <property type="molecule type" value="Genomic_DNA"/>
</dbReference>
<proteinExistence type="inferred from homology"/>
<feature type="domain" description="Leucine-binding protein" evidence="4">
    <location>
        <begin position="128"/>
        <end position="447"/>
    </location>
</feature>
<dbReference type="CDD" id="cd06268">
    <property type="entry name" value="PBP1_ABC_transporter_LIVBP-like"/>
    <property type="match status" value="1"/>
</dbReference>
<dbReference type="STRING" id="111780.Sta7437_0650"/>
<dbReference type="HOGENOM" id="CLU_038795_0_0_3"/>
<dbReference type="OrthoDB" id="446586at2"/>
<name>K9XNQ8_STAC7</name>
<keyword evidence="3" id="KW-0472">Membrane</keyword>
<organism evidence="5 6">
    <name type="scientific">Stanieria cyanosphaera (strain ATCC 29371 / PCC 7437)</name>
    <dbReference type="NCBI Taxonomy" id="111780"/>
    <lineage>
        <taxon>Bacteria</taxon>
        <taxon>Bacillati</taxon>
        <taxon>Cyanobacteriota</taxon>
        <taxon>Cyanophyceae</taxon>
        <taxon>Pleurocapsales</taxon>
        <taxon>Dermocarpellaceae</taxon>
        <taxon>Stanieria</taxon>
    </lineage>
</organism>
<accession>K9XNQ8</accession>
<dbReference type="InterPro" id="IPR028081">
    <property type="entry name" value="Leu-bd"/>
</dbReference>
<feature type="transmembrane region" description="Helical" evidence="3">
    <location>
        <begin position="7"/>
        <end position="28"/>
    </location>
</feature>
<dbReference type="SUPFAM" id="SSF53822">
    <property type="entry name" value="Periplasmic binding protein-like I"/>
    <property type="match status" value="1"/>
</dbReference>
<keyword evidence="3" id="KW-1133">Transmembrane helix</keyword>
<sequence>MSQKNETGILLLSLLITIGLIGGGWWWFQQQENLPFNSSNNTSTSSSDDLLSPGNRVLITQNATPEKQAATAAIANNNYAEAISQLEASLKKQRNDPEALIYLNNARIGTQKAYTIAVAVPIDAETNAAQEILRGVAQAQTEINNAGGIKSVPLKVIISSDRNNLDTAQLLAQTLAQNPEILGVVGHFSSDTTLAASQVYQKAGLVMISPTSTSVDLSGVGNYIFRTVPSDRFAGNALAQYLLQQLKLQQAAVFYNSASSYSNSLKNIFTTDIFAQGGDIVGEFDLGSNSFNAADAVRQAQQQKAQALVLLANSATLDPALLVIQVNNRQLPLLGGDSLYKPQTLQIAGSNAVDLILAVPWHILADPNSSFPQTATRLWGGEVNWRTALAYDATQALIAGLERNPTRQGLQQALSAKDFVANGASGKIRFLPSGDRNQAVQLVKVVKGNRSGFGYDFVPLR</sequence>
<reference evidence="6" key="1">
    <citation type="journal article" date="2013" name="Proc. Natl. Acad. Sci. U.S.A.">
        <title>Improving the coverage of the cyanobacterial phylum using diversity-driven genome sequencing.</title>
        <authorList>
            <person name="Shih P.M."/>
            <person name="Wu D."/>
            <person name="Latifi A."/>
            <person name="Axen S.D."/>
            <person name="Fewer D.P."/>
            <person name="Talla E."/>
            <person name="Calteau A."/>
            <person name="Cai F."/>
            <person name="Tandeau de Marsac N."/>
            <person name="Rippka R."/>
            <person name="Herdman M."/>
            <person name="Sivonen K."/>
            <person name="Coursin T."/>
            <person name="Laurent T."/>
            <person name="Goodwin L."/>
            <person name="Nolan M."/>
            <person name="Davenport K.W."/>
            <person name="Han C.S."/>
            <person name="Rubin E.M."/>
            <person name="Eisen J.A."/>
            <person name="Woyke T."/>
            <person name="Gugger M."/>
            <person name="Kerfeld C.A."/>
        </authorList>
    </citation>
    <scope>NUCLEOTIDE SEQUENCE [LARGE SCALE GENOMIC DNA]</scope>
    <source>
        <strain evidence="6">ATCC 29371 / PCC 7437</strain>
    </source>
</reference>
<dbReference type="AlphaFoldDB" id="K9XNQ8"/>
<comment type="similarity">
    <text evidence="1">Belongs to the leucine-binding protein family.</text>
</comment>
<keyword evidence="2" id="KW-0732">Signal</keyword>
<dbReference type="PANTHER" id="PTHR30483:SF6">
    <property type="entry name" value="PERIPLASMIC BINDING PROTEIN OF ABC TRANSPORTER FOR NATURAL AMINO ACIDS"/>
    <property type="match status" value="1"/>
</dbReference>
<dbReference type="RefSeq" id="WP_015191918.1">
    <property type="nucleotide sequence ID" value="NC_019748.1"/>
</dbReference>
<dbReference type="InterPro" id="IPR028082">
    <property type="entry name" value="Peripla_BP_I"/>
</dbReference>
<dbReference type="eggNOG" id="COG0683">
    <property type="taxonomic scope" value="Bacteria"/>
</dbReference>
<dbReference type="KEGG" id="scs:Sta7437_0650"/>
<dbReference type="PATRIC" id="fig|111780.3.peg.682"/>
<evidence type="ECO:0000256" key="3">
    <source>
        <dbReference type="SAM" id="Phobius"/>
    </source>
</evidence>
<dbReference type="Pfam" id="PF13458">
    <property type="entry name" value="Peripla_BP_6"/>
    <property type="match status" value="1"/>
</dbReference>
<evidence type="ECO:0000259" key="4">
    <source>
        <dbReference type="Pfam" id="PF13458"/>
    </source>
</evidence>
<evidence type="ECO:0000256" key="1">
    <source>
        <dbReference type="ARBA" id="ARBA00010062"/>
    </source>
</evidence>
<evidence type="ECO:0000256" key="2">
    <source>
        <dbReference type="ARBA" id="ARBA00022729"/>
    </source>
</evidence>
<keyword evidence="6" id="KW-1185">Reference proteome</keyword>
<evidence type="ECO:0000313" key="5">
    <source>
        <dbReference type="EMBL" id="AFZ34245.1"/>
    </source>
</evidence>
<dbReference type="InterPro" id="IPR051010">
    <property type="entry name" value="BCAA_transport"/>
</dbReference>
<dbReference type="Proteomes" id="UP000010473">
    <property type="component" value="Chromosome"/>
</dbReference>
<gene>
    <name evidence="5" type="ordered locus">Sta7437_0650</name>
</gene>
<evidence type="ECO:0000313" key="6">
    <source>
        <dbReference type="Proteomes" id="UP000010473"/>
    </source>
</evidence>
<protein>
    <submittedName>
        <fullName evidence="5">Amino acid/amide ABC transporter substrate-binding protein, HAAT family</fullName>
    </submittedName>
</protein>
<keyword evidence="3" id="KW-0812">Transmembrane</keyword>